<reference evidence="1" key="1">
    <citation type="submission" date="2024-01" db="EMBL/GenBank/DDBJ databases">
        <authorList>
            <person name="Webb A."/>
        </authorList>
    </citation>
    <scope>NUCLEOTIDE SEQUENCE</scope>
    <source>
        <strain evidence="1">Pm1</strain>
    </source>
</reference>
<comment type="caution">
    <text evidence="1">The sequence shown here is derived from an EMBL/GenBank/DDBJ whole genome shotgun (WGS) entry which is preliminary data.</text>
</comment>
<organism evidence="1 2">
    <name type="scientific">Peronospora matthiolae</name>
    <dbReference type="NCBI Taxonomy" id="2874970"/>
    <lineage>
        <taxon>Eukaryota</taxon>
        <taxon>Sar</taxon>
        <taxon>Stramenopiles</taxon>
        <taxon>Oomycota</taxon>
        <taxon>Peronosporomycetes</taxon>
        <taxon>Peronosporales</taxon>
        <taxon>Peronosporaceae</taxon>
        <taxon>Peronospora</taxon>
    </lineage>
</organism>
<dbReference type="EMBL" id="CAKLBY020000209">
    <property type="protein sequence ID" value="CAK7934402.1"/>
    <property type="molecule type" value="Genomic_DNA"/>
</dbReference>
<proteinExistence type="predicted"/>
<evidence type="ECO:0000313" key="2">
    <source>
        <dbReference type="Proteomes" id="UP001162060"/>
    </source>
</evidence>
<gene>
    <name evidence="1" type="ORF">PM001_LOCUS19552</name>
</gene>
<sequence>MKLDDREVGGIYDTQVLNPEAVVHVTKDSDEIQIQHQKMGSQIWTNPWKMLKIRSQTWRWTMWILRQASVHNS</sequence>
<evidence type="ECO:0000313" key="1">
    <source>
        <dbReference type="EMBL" id="CAK7934402.1"/>
    </source>
</evidence>
<dbReference type="Proteomes" id="UP001162060">
    <property type="component" value="Unassembled WGS sequence"/>
</dbReference>
<name>A0AAV1UL42_9STRA</name>
<protein>
    <submittedName>
        <fullName evidence="1">Uncharacterized protein</fullName>
    </submittedName>
</protein>
<dbReference type="AlphaFoldDB" id="A0AAV1UL42"/>
<accession>A0AAV1UL42</accession>